<proteinExistence type="predicted"/>
<dbReference type="EMBL" id="ML119794">
    <property type="protein sequence ID" value="RPA74312.1"/>
    <property type="molecule type" value="Genomic_DNA"/>
</dbReference>
<evidence type="ECO:0000256" key="1">
    <source>
        <dbReference type="SAM" id="MobiDB-lite"/>
    </source>
</evidence>
<evidence type="ECO:0000313" key="2">
    <source>
        <dbReference type="EMBL" id="RPA74312.1"/>
    </source>
</evidence>
<protein>
    <submittedName>
        <fullName evidence="2">Uncharacterized protein</fullName>
    </submittedName>
</protein>
<feature type="compositionally biased region" description="Basic and acidic residues" evidence="1">
    <location>
        <begin position="90"/>
        <end position="106"/>
    </location>
</feature>
<reference evidence="2 3" key="1">
    <citation type="journal article" date="2018" name="Nat. Ecol. Evol.">
        <title>Pezizomycetes genomes reveal the molecular basis of ectomycorrhizal truffle lifestyle.</title>
        <authorList>
            <person name="Murat C."/>
            <person name="Payen T."/>
            <person name="Noel B."/>
            <person name="Kuo A."/>
            <person name="Morin E."/>
            <person name="Chen J."/>
            <person name="Kohler A."/>
            <person name="Krizsan K."/>
            <person name="Balestrini R."/>
            <person name="Da Silva C."/>
            <person name="Montanini B."/>
            <person name="Hainaut M."/>
            <person name="Levati E."/>
            <person name="Barry K.W."/>
            <person name="Belfiori B."/>
            <person name="Cichocki N."/>
            <person name="Clum A."/>
            <person name="Dockter R.B."/>
            <person name="Fauchery L."/>
            <person name="Guy J."/>
            <person name="Iotti M."/>
            <person name="Le Tacon F."/>
            <person name="Lindquist E.A."/>
            <person name="Lipzen A."/>
            <person name="Malagnac F."/>
            <person name="Mello A."/>
            <person name="Molinier V."/>
            <person name="Miyauchi S."/>
            <person name="Poulain J."/>
            <person name="Riccioni C."/>
            <person name="Rubini A."/>
            <person name="Sitrit Y."/>
            <person name="Splivallo R."/>
            <person name="Traeger S."/>
            <person name="Wang M."/>
            <person name="Zifcakova L."/>
            <person name="Wipf D."/>
            <person name="Zambonelli A."/>
            <person name="Paolocci F."/>
            <person name="Nowrousian M."/>
            <person name="Ottonello S."/>
            <person name="Baldrian P."/>
            <person name="Spatafora J.W."/>
            <person name="Henrissat B."/>
            <person name="Nagy L.G."/>
            <person name="Aury J.M."/>
            <person name="Wincker P."/>
            <person name="Grigoriev I.V."/>
            <person name="Bonfante P."/>
            <person name="Martin F.M."/>
        </authorList>
    </citation>
    <scope>NUCLEOTIDE SEQUENCE [LARGE SCALE GENOMIC DNA]</scope>
    <source>
        <strain evidence="2 3">RN42</strain>
    </source>
</reference>
<name>A0A3N4HKB8_ASCIM</name>
<feature type="region of interest" description="Disordered" evidence="1">
    <location>
        <begin position="1"/>
        <end position="158"/>
    </location>
</feature>
<accession>A0A3N4HKB8</accession>
<gene>
    <name evidence="2" type="ORF">BJ508DRAFT_313005</name>
</gene>
<organism evidence="2 3">
    <name type="scientific">Ascobolus immersus RN42</name>
    <dbReference type="NCBI Taxonomy" id="1160509"/>
    <lineage>
        <taxon>Eukaryota</taxon>
        <taxon>Fungi</taxon>
        <taxon>Dikarya</taxon>
        <taxon>Ascomycota</taxon>
        <taxon>Pezizomycotina</taxon>
        <taxon>Pezizomycetes</taxon>
        <taxon>Pezizales</taxon>
        <taxon>Ascobolaceae</taxon>
        <taxon>Ascobolus</taxon>
    </lineage>
</organism>
<keyword evidence="3" id="KW-1185">Reference proteome</keyword>
<dbReference type="AlphaFoldDB" id="A0A3N4HKB8"/>
<dbReference type="Proteomes" id="UP000275078">
    <property type="component" value="Unassembled WGS sequence"/>
</dbReference>
<feature type="compositionally biased region" description="Basic and acidic residues" evidence="1">
    <location>
        <begin position="15"/>
        <end position="29"/>
    </location>
</feature>
<evidence type="ECO:0000313" key="3">
    <source>
        <dbReference type="Proteomes" id="UP000275078"/>
    </source>
</evidence>
<sequence>MPIRGRRPTMAQRDGMTERTQTDNTGMRERGRRPTIARYEGGDQTDMPLVGRRGSSRQCRWYEGGDRTDNAAGTREETKPTMPPIRGRRPKFETDKAAGTREKIEGRTPLVRGRRPVTREETKPTMPPVREKGRRRQGTSEEPAAPEQARSPTTAHCE</sequence>
<feature type="compositionally biased region" description="Basic and acidic residues" evidence="1">
    <location>
        <begin position="63"/>
        <end position="79"/>
    </location>
</feature>